<gene>
    <name evidence="2" type="ORF">B1A_20294</name>
</gene>
<protein>
    <submittedName>
        <fullName evidence="2">Transposase, mutator type</fullName>
    </submittedName>
</protein>
<feature type="non-terminal residue" evidence="2">
    <location>
        <position position="87"/>
    </location>
</feature>
<sequence length="87" mass="9877">MWLPNHNNSAKGARHMEENTLIGFVKPRTISDPLTELLRMGARKLIEAAIQAELSEFLGQFEQRKTSEGKRGVIRNGYQPEREILTG</sequence>
<proteinExistence type="predicted"/>
<evidence type="ECO:0000256" key="1">
    <source>
        <dbReference type="SAM" id="MobiDB-lite"/>
    </source>
</evidence>
<dbReference type="EMBL" id="AUZX01014973">
    <property type="protein sequence ID" value="EQD30655.1"/>
    <property type="molecule type" value="Genomic_DNA"/>
</dbReference>
<reference evidence="2" key="1">
    <citation type="submission" date="2013-08" db="EMBL/GenBank/DDBJ databases">
        <authorList>
            <person name="Mendez C."/>
            <person name="Richter M."/>
            <person name="Ferrer M."/>
            <person name="Sanchez J."/>
        </authorList>
    </citation>
    <scope>NUCLEOTIDE SEQUENCE</scope>
</reference>
<name>T0ZLJ5_9ZZZZ</name>
<dbReference type="AlphaFoldDB" id="T0ZLJ5"/>
<feature type="region of interest" description="Disordered" evidence="1">
    <location>
        <begin position="66"/>
        <end position="87"/>
    </location>
</feature>
<evidence type="ECO:0000313" key="2">
    <source>
        <dbReference type="EMBL" id="EQD30655.1"/>
    </source>
</evidence>
<organism evidence="2">
    <name type="scientific">mine drainage metagenome</name>
    <dbReference type="NCBI Taxonomy" id="410659"/>
    <lineage>
        <taxon>unclassified sequences</taxon>
        <taxon>metagenomes</taxon>
        <taxon>ecological metagenomes</taxon>
    </lineage>
</organism>
<reference evidence="2" key="2">
    <citation type="journal article" date="2014" name="ISME J.">
        <title>Microbial stratification in low pH oxic and suboxic macroscopic growths along an acid mine drainage.</title>
        <authorList>
            <person name="Mendez-Garcia C."/>
            <person name="Mesa V."/>
            <person name="Sprenger R.R."/>
            <person name="Richter M."/>
            <person name="Diez M.S."/>
            <person name="Solano J."/>
            <person name="Bargiela R."/>
            <person name="Golyshina O.V."/>
            <person name="Manteca A."/>
            <person name="Ramos J.L."/>
            <person name="Gallego J.R."/>
            <person name="Llorente I."/>
            <person name="Martins Dos Santos V.A."/>
            <person name="Jensen O.N."/>
            <person name="Pelaez A.I."/>
            <person name="Sanchez J."/>
            <person name="Ferrer M."/>
        </authorList>
    </citation>
    <scope>NUCLEOTIDE SEQUENCE</scope>
</reference>
<accession>T0ZLJ5</accession>
<comment type="caution">
    <text evidence="2">The sequence shown here is derived from an EMBL/GenBank/DDBJ whole genome shotgun (WGS) entry which is preliminary data.</text>
</comment>